<evidence type="ECO:0000313" key="2">
    <source>
        <dbReference type="Proteomes" id="UP000249057"/>
    </source>
</evidence>
<proteinExistence type="predicted"/>
<gene>
    <name evidence="1" type="ORF">BO95DRAFT_158342</name>
</gene>
<protein>
    <submittedName>
        <fullName evidence="1">Uncharacterized protein</fullName>
    </submittedName>
</protein>
<reference evidence="1" key="1">
    <citation type="submission" date="2018-02" db="EMBL/GenBank/DDBJ databases">
        <title>The genomes of Aspergillus section Nigri reveals drivers in fungal speciation.</title>
        <authorList>
            <consortium name="DOE Joint Genome Institute"/>
            <person name="Vesth T.C."/>
            <person name="Nybo J."/>
            <person name="Theobald S."/>
            <person name="Brandl J."/>
            <person name="Frisvad J.C."/>
            <person name="Nielsen K.F."/>
            <person name="Lyhne E.K."/>
            <person name="Kogle M.E."/>
            <person name="Kuo A."/>
            <person name="Riley R."/>
            <person name="Clum A."/>
            <person name="Nolan M."/>
            <person name="Lipzen A."/>
            <person name="Salamov A."/>
            <person name="Henrissat B."/>
            <person name="Wiebenga A."/>
            <person name="De vries R.P."/>
            <person name="Grigoriev I.V."/>
            <person name="Mortensen U.H."/>
            <person name="Andersen M.R."/>
            <person name="Baker S.E."/>
        </authorList>
    </citation>
    <scope>NUCLEOTIDE SEQUENCE</scope>
    <source>
        <strain evidence="1">CBS 621.78</strain>
    </source>
</reference>
<accession>A0ACD1GMX6</accession>
<organism evidence="1 2">
    <name type="scientific">Aspergillus brunneoviolaceus CBS 621.78</name>
    <dbReference type="NCBI Taxonomy" id="1450534"/>
    <lineage>
        <taxon>Eukaryota</taxon>
        <taxon>Fungi</taxon>
        <taxon>Dikarya</taxon>
        <taxon>Ascomycota</taxon>
        <taxon>Pezizomycotina</taxon>
        <taxon>Eurotiomycetes</taxon>
        <taxon>Eurotiomycetidae</taxon>
        <taxon>Eurotiales</taxon>
        <taxon>Aspergillaceae</taxon>
        <taxon>Aspergillus</taxon>
        <taxon>Aspergillus subgen. Circumdati</taxon>
    </lineage>
</organism>
<keyword evidence="2" id="KW-1185">Reference proteome</keyword>
<dbReference type="Proteomes" id="UP000249057">
    <property type="component" value="Unassembled WGS sequence"/>
</dbReference>
<name>A0ACD1GMX6_9EURO</name>
<dbReference type="EMBL" id="KZ825313">
    <property type="protein sequence ID" value="RAH50616.1"/>
    <property type="molecule type" value="Genomic_DNA"/>
</dbReference>
<sequence length="160" mass="17550">MAQADRQILLLATPANICSEKLIHDTLSSSWPATMLISHLPAHLDHRQRWSAKRSIPYVDIILVGGFVSGGQARRCDRDKSMILNCWLNHATLSSLQVRICTQSRFVLVENDSLRRDGGVCPTGSGINSPALQARGPEQVDRASARHASLACPLATWVLD</sequence>
<evidence type="ECO:0000313" key="1">
    <source>
        <dbReference type="EMBL" id="RAH50616.1"/>
    </source>
</evidence>